<evidence type="ECO:0000256" key="2">
    <source>
        <dbReference type="SAM" id="Phobius"/>
    </source>
</evidence>
<dbReference type="Proteomes" id="UP000001357">
    <property type="component" value="Unassembled WGS sequence"/>
</dbReference>
<feature type="transmembrane region" description="Helical" evidence="2">
    <location>
        <begin position="503"/>
        <end position="522"/>
    </location>
</feature>
<dbReference type="Gene3D" id="3.40.50.300">
    <property type="entry name" value="P-loop containing nucleotide triphosphate hydrolases"/>
    <property type="match status" value="1"/>
</dbReference>
<evidence type="ECO:0000313" key="5">
    <source>
        <dbReference type="Proteomes" id="UP000001357"/>
    </source>
</evidence>
<keyword evidence="2" id="KW-0472">Membrane</keyword>
<feature type="domain" description="RecF/RecN/SMC N-terminal" evidence="3">
    <location>
        <begin position="126"/>
        <end position="205"/>
    </location>
</feature>
<name>A9UZV4_MONBE</name>
<evidence type="ECO:0000313" key="4">
    <source>
        <dbReference type="EMBL" id="EDQ89430.1"/>
    </source>
</evidence>
<feature type="transmembrane region" description="Helical" evidence="2">
    <location>
        <begin position="242"/>
        <end position="264"/>
    </location>
</feature>
<dbReference type="Pfam" id="PF02463">
    <property type="entry name" value="SMC_N"/>
    <property type="match status" value="1"/>
</dbReference>
<reference evidence="4 5" key="1">
    <citation type="journal article" date="2008" name="Nature">
        <title>The genome of the choanoflagellate Monosiga brevicollis and the origin of metazoans.</title>
        <authorList>
            <consortium name="JGI Sequencing"/>
            <person name="King N."/>
            <person name="Westbrook M.J."/>
            <person name="Young S.L."/>
            <person name="Kuo A."/>
            <person name="Abedin M."/>
            <person name="Chapman J."/>
            <person name="Fairclough S."/>
            <person name="Hellsten U."/>
            <person name="Isogai Y."/>
            <person name="Letunic I."/>
            <person name="Marr M."/>
            <person name="Pincus D."/>
            <person name="Putnam N."/>
            <person name="Rokas A."/>
            <person name="Wright K.J."/>
            <person name="Zuzow R."/>
            <person name="Dirks W."/>
            <person name="Good M."/>
            <person name="Goodstein D."/>
            <person name="Lemons D."/>
            <person name="Li W."/>
            <person name="Lyons J.B."/>
            <person name="Morris A."/>
            <person name="Nichols S."/>
            <person name="Richter D.J."/>
            <person name="Salamov A."/>
            <person name="Bork P."/>
            <person name="Lim W.A."/>
            <person name="Manning G."/>
            <person name="Miller W.T."/>
            <person name="McGinnis W."/>
            <person name="Shapiro H."/>
            <person name="Tjian R."/>
            <person name="Grigoriev I.V."/>
            <person name="Rokhsar D."/>
        </authorList>
    </citation>
    <scope>NUCLEOTIDE SEQUENCE [LARGE SCALE GENOMIC DNA]</scope>
    <source>
        <strain evidence="5">MX1 / ATCC 50154</strain>
    </source>
</reference>
<dbReference type="eggNOG" id="KOG0964">
    <property type="taxonomic scope" value="Eukaryota"/>
</dbReference>
<dbReference type="InterPro" id="IPR003395">
    <property type="entry name" value="RecF/RecN/SMC_N"/>
</dbReference>
<keyword evidence="5" id="KW-1185">Reference proteome</keyword>
<feature type="region of interest" description="Disordered" evidence="1">
    <location>
        <begin position="71"/>
        <end position="97"/>
    </location>
</feature>
<dbReference type="InterPro" id="IPR037185">
    <property type="entry name" value="EmrE-like"/>
</dbReference>
<sequence>MEQYVSFSEQREALMRRKTDQDDGDKAIERLLMVLDNKKDEAIERTFKMVCKFFSDVFKELVPHGHGELVMQRSKGGDASQDGDESQETDASTRKRGKRPRINEFIGVAIRVNFTGRGEDTHFLQSLSGGQKSLVALALIFSIQKCDPAAFYLFDEIDQALDPAHRAAVARMIYKASREAQYITTTFRPELLVNCDKCYGVSFADKPVFWAFLIGHIVASVGMATALRYIEEVDEDDEFGIGTIHALFLAGQASVALALGLGLLCGLGARSNSTAPASNPSTSLPALAPLDAITNSAFNTLPPPPPAADLTSLLEAPLPPETHIAIMYLDHGVAMPLEPETLVNTKPMLESPLPLAVAITTLTHSPPEPSSTSNQGSALWHKLFVVGAAAGMCQNLGQQGYLLMSMSGGAVSLLGPLSSMYKVIPMLFAILVLRHYPNRQQVLGMLLSVAAIAFFALADTGEFDLQNPVDIGYFFLCVMGWGCGSSLLQWFCNLPLRLQLLQFTVIVAGFVATGAIAVATVYRDLDLSRWSTVHTLSLLAGVGGASANLSYVFMARAARSYSAIVAPMASLSIVLTICVGALCLHEHIALLQAIGMAAMLLGVVLMGLPNRALHLLRQLWTGVGPKQPPVAPPTAAAVPEVIVVPLTELPLSPAPVH</sequence>
<evidence type="ECO:0000256" key="1">
    <source>
        <dbReference type="SAM" id="MobiDB-lite"/>
    </source>
</evidence>
<feature type="transmembrane region" description="Helical" evidence="2">
    <location>
        <begin position="561"/>
        <end position="582"/>
    </location>
</feature>
<dbReference type="Gene3D" id="1.10.3730.20">
    <property type="match status" value="1"/>
</dbReference>
<dbReference type="SUPFAM" id="SSF52540">
    <property type="entry name" value="P-loop containing nucleoside triphosphate hydrolases"/>
    <property type="match status" value="1"/>
</dbReference>
<feature type="transmembrane region" description="Helical" evidence="2">
    <location>
        <begin position="442"/>
        <end position="459"/>
    </location>
</feature>
<feature type="transmembrane region" description="Helical" evidence="2">
    <location>
        <begin position="534"/>
        <end position="554"/>
    </location>
</feature>
<protein>
    <recommendedName>
        <fullName evidence="3">RecF/RecN/SMC N-terminal domain-containing protein</fullName>
    </recommendedName>
</protein>
<accession>A9UZV4</accession>
<dbReference type="STRING" id="81824.A9UZV4"/>
<dbReference type="GO" id="GO:0007064">
    <property type="term" value="P:mitotic sister chromatid cohesion"/>
    <property type="evidence" value="ECO:0000318"/>
    <property type="project" value="GO_Central"/>
</dbReference>
<dbReference type="EMBL" id="CH991551">
    <property type="protein sequence ID" value="EDQ89430.1"/>
    <property type="molecule type" value="Genomic_DNA"/>
</dbReference>
<feature type="transmembrane region" description="Helical" evidence="2">
    <location>
        <begin position="471"/>
        <end position="491"/>
    </location>
</feature>
<keyword evidence="2" id="KW-1133">Transmembrane helix</keyword>
<dbReference type="InParanoid" id="A9UZV4"/>
<evidence type="ECO:0000259" key="3">
    <source>
        <dbReference type="Pfam" id="PF02463"/>
    </source>
</evidence>
<proteinExistence type="predicted"/>
<dbReference type="KEGG" id="mbr:MONBRDRAFT_8367"/>
<dbReference type="GO" id="GO:0030892">
    <property type="term" value="C:mitotic cohesin complex"/>
    <property type="evidence" value="ECO:0000318"/>
    <property type="project" value="GO_Central"/>
</dbReference>
<dbReference type="InterPro" id="IPR027417">
    <property type="entry name" value="P-loop_NTPase"/>
</dbReference>
<organism evidence="4 5">
    <name type="scientific">Monosiga brevicollis</name>
    <name type="common">Choanoflagellate</name>
    <dbReference type="NCBI Taxonomy" id="81824"/>
    <lineage>
        <taxon>Eukaryota</taxon>
        <taxon>Choanoflagellata</taxon>
        <taxon>Craspedida</taxon>
        <taxon>Salpingoecidae</taxon>
        <taxon>Monosiga</taxon>
    </lineage>
</organism>
<dbReference type="AlphaFoldDB" id="A9UZV4"/>
<dbReference type="RefSeq" id="XP_001746006.1">
    <property type="nucleotide sequence ID" value="XM_001745954.1"/>
</dbReference>
<feature type="transmembrane region" description="Helical" evidence="2">
    <location>
        <begin position="208"/>
        <end position="230"/>
    </location>
</feature>
<dbReference type="SUPFAM" id="SSF103481">
    <property type="entry name" value="Multidrug resistance efflux transporter EmrE"/>
    <property type="match status" value="2"/>
</dbReference>
<dbReference type="PANTHER" id="PTHR43977">
    <property type="entry name" value="STRUCTURAL MAINTENANCE OF CHROMOSOMES PROTEIN 3"/>
    <property type="match status" value="1"/>
</dbReference>
<keyword evidence="2" id="KW-0812">Transmembrane</keyword>
<dbReference type="GeneID" id="5891026"/>
<dbReference type="GO" id="GO:0003690">
    <property type="term" value="F:double-stranded DNA binding"/>
    <property type="evidence" value="ECO:0000318"/>
    <property type="project" value="GO_Central"/>
</dbReference>
<gene>
    <name evidence="4" type="ORF">MONBRDRAFT_8367</name>
</gene>
<feature type="transmembrane region" description="Helical" evidence="2">
    <location>
        <begin position="588"/>
        <end position="608"/>
    </location>
</feature>